<dbReference type="NCBIfam" id="NF033745">
    <property type="entry name" value="class_C_sortase"/>
    <property type="match status" value="1"/>
</dbReference>
<feature type="transmembrane region" description="Helical" evidence="3">
    <location>
        <begin position="261"/>
        <end position="281"/>
    </location>
</feature>
<comment type="caution">
    <text evidence="4">The sequence shown here is derived from an EMBL/GenBank/DDBJ whole genome shotgun (WGS) entry which is preliminary data.</text>
</comment>
<dbReference type="Proteomes" id="UP000658613">
    <property type="component" value="Unassembled WGS sequence"/>
</dbReference>
<dbReference type="EMBL" id="JADOUE010000001">
    <property type="protein sequence ID" value="MBG6122938.1"/>
    <property type="molecule type" value="Genomic_DNA"/>
</dbReference>
<dbReference type="Gene3D" id="2.40.260.10">
    <property type="entry name" value="Sortase"/>
    <property type="match status" value="1"/>
</dbReference>
<dbReference type="AlphaFoldDB" id="A0A931GSD3"/>
<protein>
    <submittedName>
        <fullName evidence="4">Sortase A</fullName>
        <ecNumber evidence="4">3.4.22.70</ecNumber>
    </submittedName>
</protein>
<keyword evidence="3" id="KW-1133">Transmembrane helix</keyword>
<dbReference type="CDD" id="cd05827">
    <property type="entry name" value="Sortase_C"/>
    <property type="match status" value="1"/>
</dbReference>
<sequence length="301" mass="33782">MSAPTTKPRHAKRATFFQRVGLPAIIILIGIAVLLYPVVSTQYNNYLQQKVAANYAEEMRNLPQQQLNPQIEAAREYNSQLKGGPILDPWLARISEDNAEYQHYLKQLSGAPAMSQMVIPSINLTLPVYHGTAEKTLQIGLGHMYGTALPLGGAGTHSVITGHTGITNATLFDNLEQVKLNDAVYLNTFGEKLKYVVDDIQVVEPEDTDGLQPIPGEDRLTLITCTPYGINTHRLLVHAHRVPWDDADQGVFEDKQSIMQWWMWLLMVLTALILAALVWWIRRERKREGLTTMDADESLVN</sequence>
<accession>A0A931GSD3</accession>
<keyword evidence="1 4" id="KW-0378">Hydrolase</keyword>
<evidence type="ECO:0000256" key="3">
    <source>
        <dbReference type="SAM" id="Phobius"/>
    </source>
</evidence>
<dbReference type="Pfam" id="PF04203">
    <property type="entry name" value="Sortase"/>
    <property type="match status" value="1"/>
</dbReference>
<evidence type="ECO:0000313" key="5">
    <source>
        <dbReference type="Proteomes" id="UP000658613"/>
    </source>
</evidence>
<evidence type="ECO:0000256" key="2">
    <source>
        <dbReference type="PIRSR" id="PIRSR605754-1"/>
    </source>
</evidence>
<dbReference type="GO" id="GO:0016787">
    <property type="term" value="F:hydrolase activity"/>
    <property type="evidence" value="ECO:0007669"/>
    <property type="project" value="UniProtKB-KW"/>
</dbReference>
<evidence type="ECO:0000313" key="4">
    <source>
        <dbReference type="EMBL" id="MBG6122938.1"/>
    </source>
</evidence>
<dbReference type="RefSeq" id="WP_196825245.1">
    <property type="nucleotide sequence ID" value="NZ_CP046980.1"/>
</dbReference>
<gene>
    <name evidence="4" type="ORF">IW254_001907</name>
</gene>
<proteinExistence type="predicted"/>
<dbReference type="EC" id="3.4.22.70" evidence="4"/>
<keyword evidence="5" id="KW-1185">Reference proteome</keyword>
<dbReference type="InterPro" id="IPR005754">
    <property type="entry name" value="Sortase"/>
</dbReference>
<feature type="active site" description="Acyl-thioester intermediate" evidence="2">
    <location>
        <position position="225"/>
    </location>
</feature>
<name>A0A931GSD3_9CORY</name>
<keyword evidence="3" id="KW-0472">Membrane</keyword>
<keyword evidence="3" id="KW-0812">Transmembrane</keyword>
<evidence type="ECO:0000256" key="1">
    <source>
        <dbReference type="ARBA" id="ARBA00022801"/>
    </source>
</evidence>
<feature type="transmembrane region" description="Helical" evidence="3">
    <location>
        <begin position="20"/>
        <end position="39"/>
    </location>
</feature>
<dbReference type="InterPro" id="IPR042002">
    <property type="entry name" value="Sortase_C"/>
</dbReference>
<dbReference type="SUPFAM" id="SSF63817">
    <property type="entry name" value="Sortase"/>
    <property type="match status" value="1"/>
</dbReference>
<feature type="active site" description="Proton donor/acceptor" evidence="2">
    <location>
        <position position="163"/>
    </location>
</feature>
<organism evidence="4 5">
    <name type="scientific">Corynebacterium aquatimens</name>
    <dbReference type="NCBI Taxonomy" id="1190508"/>
    <lineage>
        <taxon>Bacteria</taxon>
        <taxon>Bacillati</taxon>
        <taxon>Actinomycetota</taxon>
        <taxon>Actinomycetes</taxon>
        <taxon>Mycobacteriales</taxon>
        <taxon>Corynebacteriaceae</taxon>
        <taxon>Corynebacterium</taxon>
    </lineage>
</organism>
<dbReference type="NCBIfam" id="TIGR01076">
    <property type="entry name" value="sortase_fam"/>
    <property type="match status" value="1"/>
</dbReference>
<dbReference type="InterPro" id="IPR023365">
    <property type="entry name" value="Sortase_dom-sf"/>
</dbReference>
<reference evidence="4" key="1">
    <citation type="submission" date="2020-11" db="EMBL/GenBank/DDBJ databases">
        <title>Sequencing the genomes of 1000 actinobacteria strains.</title>
        <authorList>
            <person name="Klenk H.-P."/>
        </authorList>
    </citation>
    <scope>NUCLEOTIDE SEQUENCE</scope>
    <source>
        <strain evidence="4">DSM 45632</strain>
    </source>
</reference>